<sequence length="115" mass="12199">MSAIDHIIQGEGLQRTICTQTFVLCGSAYTEITTNNQACQGSLKCHRLGCATTECLLLAPCNSIKNDCKDLESRLLLATPCQQCMDLTRCSVSTTTDSAGSEPGLCCQVTNAASC</sequence>
<dbReference type="EMBL" id="CM026431">
    <property type="protein sequence ID" value="KAG0558222.1"/>
    <property type="molecule type" value="Genomic_DNA"/>
</dbReference>
<comment type="caution">
    <text evidence="1">The sequence shown here is derived from an EMBL/GenBank/DDBJ whole genome shotgun (WGS) entry which is preliminary data.</text>
</comment>
<protein>
    <submittedName>
        <fullName evidence="1">Uncharacterized protein</fullName>
    </submittedName>
</protein>
<accession>A0A8T0GMG3</accession>
<organism evidence="1 2">
    <name type="scientific">Ceratodon purpureus</name>
    <name type="common">Fire moss</name>
    <name type="synonym">Dicranum purpureum</name>
    <dbReference type="NCBI Taxonomy" id="3225"/>
    <lineage>
        <taxon>Eukaryota</taxon>
        <taxon>Viridiplantae</taxon>
        <taxon>Streptophyta</taxon>
        <taxon>Embryophyta</taxon>
        <taxon>Bryophyta</taxon>
        <taxon>Bryophytina</taxon>
        <taxon>Bryopsida</taxon>
        <taxon>Dicranidae</taxon>
        <taxon>Pseudoditrichales</taxon>
        <taxon>Ditrichaceae</taxon>
        <taxon>Ceratodon</taxon>
    </lineage>
</organism>
<dbReference type="AlphaFoldDB" id="A0A8T0GMG3"/>
<proteinExistence type="predicted"/>
<keyword evidence="2" id="KW-1185">Reference proteome</keyword>
<dbReference type="Proteomes" id="UP000822688">
    <property type="component" value="Chromosome 10"/>
</dbReference>
<reference evidence="1" key="1">
    <citation type="submission" date="2020-06" db="EMBL/GenBank/DDBJ databases">
        <title>WGS assembly of Ceratodon purpureus strain R40.</title>
        <authorList>
            <person name="Carey S.B."/>
            <person name="Jenkins J."/>
            <person name="Shu S."/>
            <person name="Lovell J.T."/>
            <person name="Sreedasyam A."/>
            <person name="Maumus F."/>
            <person name="Tiley G.P."/>
            <person name="Fernandez-Pozo N."/>
            <person name="Barry K."/>
            <person name="Chen C."/>
            <person name="Wang M."/>
            <person name="Lipzen A."/>
            <person name="Daum C."/>
            <person name="Saski C.A."/>
            <person name="Payton A.C."/>
            <person name="Mcbreen J.C."/>
            <person name="Conrad R.E."/>
            <person name="Kollar L.M."/>
            <person name="Olsson S."/>
            <person name="Huttunen S."/>
            <person name="Landis J.B."/>
            <person name="Wickett N.J."/>
            <person name="Johnson M.G."/>
            <person name="Rensing S.A."/>
            <person name="Grimwood J."/>
            <person name="Schmutz J."/>
            <person name="Mcdaniel S.F."/>
        </authorList>
    </citation>
    <scope>NUCLEOTIDE SEQUENCE</scope>
    <source>
        <strain evidence="1">R40</strain>
    </source>
</reference>
<evidence type="ECO:0000313" key="2">
    <source>
        <dbReference type="Proteomes" id="UP000822688"/>
    </source>
</evidence>
<evidence type="ECO:0000313" key="1">
    <source>
        <dbReference type="EMBL" id="KAG0558222.1"/>
    </source>
</evidence>
<name>A0A8T0GMG3_CERPU</name>
<gene>
    <name evidence="1" type="ORF">KC19_10G013100</name>
</gene>